<keyword evidence="1" id="KW-0812">Transmembrane</keyword>
<dbReference type="Proteomes" id="UP000776629">
    <property type="component" value="Unassembled WGS sequence"/>
</dbReference>
<feature type="transmembrane region" description="Helical" evidence="1">
    <location>
        <begin position="20"/>
        <end position="39"/>
    </location>
</feature>
<evidence type="ECO:0000313" key="2">
    <source>
        <dbReference type="EMBL" id="MBM6754239.1"/>
    </source>
</evidence>
<dbReference type="EMBL" id="JACJJQ010000022">
    <property type="protein sequence ID" value="MBM6754239.1"/>
    <property type="molecule type" value="Genomic_DNA"/>
</dbReference>
<reference evidence="2 3" key="1">
    <citation type="journal article" date="2021" name="Sci. Rep.">
        <title>The distribution of antibiotic resistance genes in chicken gut microbiota commensals.</title>
        <authorList>
            <person name="Juricova H."/>
            <person name="Matiasovicova J."/>
            <person name="Kubasova T."/>
            <person name="Cejkova D."/>
            <person name="Rychlik I."/>
        </authorList>
    </citation>
    <scope>NUCLEOTIDE SEQUENCE [LARGE SCALE GENOMIC DNA]</scope>
    <source>
        <strain evidence="2 3">An810</strain>
    </source>
</reference>
<protein>
    <submittedName>
        <fullName evidence="2">DUF3290 domain-containing protein</fullName>
    </submittedName>
</protein>
<proteinExistence type="predicted"/>
<keyword evidence="3" id="KW-1185">Reference proteome</keyword>
<dbReference type="RefSeq" id="WP_204776570.1">
    <property type="nucleotide sequence ID" value="NZ_JACJJQ010000022.1"/>
</dbReference>
<organism evidence="2 3">
    <name type="scientific">Limosilactobacillus alvi</name>
    <dbReference type="NCBI Taxonomy" id="990412"/>
    <lineage>
        <taxon>Bacteria</taxon>
        <taxon>Bacillati</taxon>
        <taxon>Bacillota</taxon>
        <taxon>Bacilli</taxon>
        <taxon>Lactobacillales</taxon>
        <taxon>Lactobacillaceae</taxon>
        <taxon>Limosilactobacillus</taxon>
    </lineage>
</organism>
<dbReference type="InterPro" id="IPR021707">
    <property type="entry name" value="DUF3290"/>
</dbReference>
<sequence length="149" mass="17187">MDFYTFHYLETNQQNQQLVLTILILFAFLAVVGFMVGYLKNRMKTRYRDLGIIALLCLLLLTGIEGEKFMTLNDQVARTTQMIPFIRSVALDEGVKPNQILVNSTTIVNGMIVRVRPQKENYQVTFSSDNKTYTLKKVHVINHQVEVKD</sequence>
<name>A0ABS2EP74_9LACO</name>
<gene>
    <name evidence="2" type="ORF">H5993_05630</name>
</gene>
<accession>A0ABS2EP74</accession>
<dbReference type="Pfam" id="PF11694">
    <property type="entry name" value="DUF3290"/>
    <property type="match status" value="1"/>
</dbReference>
<keyword evidence="1" id="KW-1133">Transmembrane helix</keyword>
<evidence type="ECO:0000313" key="3">
    <source>
        <dbReference type="Proteomes" id="UP000776629"/>
    </source>
</evidence>
<evidence type="ECO:0000256" key="1">
    <source>
        <dbReference type="SAM" id="Phobius"/>
    </source>
</evidence>
<keyword evidence="1" id="KW-0472">Membrane</keyword>
<comment type="caution">
    <text evidence="2">The sequence shown here is derived from an EMBL/GenBank/DDBJ whole genome shotgun (WGS) entry which is preliminary data.</text>
</comment>